<protein>
    <submittedName>
        <fullName evidence="6">Uncharacterized protein</fullName>
    </submittedName>
</protein>
<feature type="transmembrane region" description="Helical" evidence="5">
    <location>
        <begin position="47"/>
        <end position="73"/>
    </location>
</feature>
<dbReference type="EMBL" id="VULQ01000001">
    <property type="protein sequence ID" value="MSS77017.1"/>
    <property type="molecule type" value="Genomic_DNA"/>
</dbReference>
<dbReference type="SUPFAM" id="SSF90123">
    <property type="entry name" value="ABC transporter transmembrane region"/>
    <property type="match status" value="1"/>
</dbReference>
<reference evidence="6 7" key="1">
    <citation type="submission" date="2019-08" db="EMBL/GenBank/DDBJ databases">
        <title>In-depth cultivation of the pig gut microbiome towards novel bacterial diversity and tailored functional studies.</title>
        <authorList>
            <person name="Wylensek D."/>
            <person name="Hitch T.C.A."/>
            <person name="Clavel T."/>
        </authorList>
    </citation>
    <scope>NUCLEOTIDE SEQUENCE [LARGE SCALE GENOMIC DNA]</scope>
    <source>
        <strain evidence="6 7">WCA-380-WT-2B</strain>
    </source>
</reference>
<evidence type="ECO:0000313" key="7">
    <source>
        <dbReference type="Proteomes" id="UP000441925"/>
    </source>
</evidence>
<evidence type="ECO:0000256" key="4">
    <source>
        <dbReference type="ARBA" id="ARBA00023136"/>
    </source>
</evidence>
<evidence type="ECO:0000313" key="6">
    <source>
        <dbReference type="EMBL" id="MSS77017.1"/>
    </source>
</evidence>
<dbReference type="Proteomes" id="UP000441925">
    <property type="component" value="Unassembled WGS sequence"/>
</dbReference>
<evidence type="ECO:0000256" key="2">
    <source>
        <dbReference type="ARBA" id="ARBA00022692"/>
    </source>
</evidence>
<keyword evidence="7" id="KW-1185">Reference proteome</keyword>
<evidence type="ECO:0000256" key="3">
    <source>
        <dbReference type="ARBA" id="ARBA00022989"/>
    </source>
</evidence>
<proteinExistence type="predicted"/>
<keyword evidence="4 5" id="KW-0472">Membrane</keyword>
<evidence type="ECO:0000256" key="5">
    <source>
        <dbReference type="SAM" id="Phobius"/>
    </source>
</evidence>
<organism evidence="6 7">
    <name type="scientific">Anaerococcus porci</name>
    <dbReference type="NCBI Taxonomy" id="2652269"/>
    <lineage>
        <taxon>Bacteria</taxon>
        <taxon>Bacillati</taxon>
        <taxon>Bacillota</taxon>
        <taxon>Tissierellia</taxon>
        <taxon>Tissierellales</taxon>
        <taxon>Peptoniphilaceae</taxon>
        <taxon>Anaerococcus</taxon>
    </lineage>
</organism>
<dbReference type="InterPro" id="IPR036640">
    <property type="entry name" value="ABC1_TM_sf"/>
</dbReference>
<name>A0A6N7VT73_9FIRM</name>
<dbReference type="GO" id="GO:0005886">
    <property type="term" value="C:plasma membrane"/>
    <property type="evidence" value="ECO:0007669"/>
    <property type="project" value="UniProtKB-SubCell"/>
</dbReference>
<keyword evidence="2 5" id="KW-0812">Transmembrane</keyword>
<sequence>MNKLYESLDGYLQVKQSKNSKSFVDFFLKVIKKALESIKKLNISKRMLMETMTTLSGITLIINVSICSLLISFNSLDSTMILSAITIV</sequence>
<comment type="subcellular location">
    <subcellularLocation>
        <location evidence="1">Cell membrane</location>
        <topology evidence="1">Multi-pass membrane protein</topology>
    </subcellularLocation>
</comment>
<comment type="caution">
    <text evidence="6">The sequence shown here is derived from an EMBL/GenBank/DDBJ whole genome shotgun (WGS) entry which is preliminary data.</text>
</comment>
<dbReference type="AlphaFoldDB" id="A0A6N7VT73"/>
<dbReference type="RefSeq" id="WP_154538868.1">
    <property type="nucleotide sequence ID" value="NZ_VULQ01000001.1"/>
</dbReference>
<keyword evidence="3 5" id="KW-1133">Transmembrane helix</keyword>
<accession>A0A6N7VT73</accession>
<evidence type="ECO:0000256" key="1">
    <source>
        <dbReference type="ARBA" id="ARBA00004651"/>
    </source>
</evidence>
<gene>
    <name evidence="6" type="ORF">FYJ26_00955</name>
</gene>
<dbReference type="GO" id="GO:0005524">
    <property type="term" value="F:ATP binding"/>
    <property type="evidence" value="ECO:0007669"/>
    <property type="project" value="InterPro"/>
</dbReference>